<dbReference type="AlphaFoldDB" id="A0A4P7BVA4"/>
<evidence type="ECO:0008006" key="4">
    <source>
        <dbReference type="Google" id="ProtNLM"/>
    </source>
</evidence>
<dbReference type="InterPro" id="IPR011990">
    <property type="entry name" value="TPR-like_helical_dom_sf"/>
</dbReference>
<sequence length="213" mass="23615">MSWLSTGTKRPLPKGYSRAQINLGYLYEAGLGVPQDLTTAMNWYRKASGLTEGDLEFVSSIEAAQRQAVKEEAVRLRQNVAQLQSQLREAKEILERSQAELQRAEQERELLLKQLEEEILLKQKQLEEQGRLLPAPSGDADAQKVGDTLDKETRAKLEAQLQETRQEQQRLIGLSAAATRDSQFAPSLGAAGPGGTWGKIRRWTRGSAAMLAG</sequence>
<keyword evidence="1" id="KW-0175">Coiled coil</keyword>
<dbReference type="InterPro" id="IPR006597">
    <property type="entry name" value="Sel1-like"/>
</dbReference>
<evidence type="ECO:0000313" key="3">
    <source>
        <dbReference type="Proteomes" id="UP000294325"/>
    </source>
</evidence>
<protein>
    <recommendedName>
        <fullName evidence="4">Sel1 repeat family protein</fullName>
    </recommendedName>
</protein>
<dbReference type="OrthoDB" id="8561742at2"/>
<evidence type="ECO:0000313" key="2">
    <source>
        <dbReference type="EMBL" id="QBQ53099.1"/>
    </source>
</evidence>
<gene>
    <name evidence="2" type="ORF">E3U44_00210</name>
</gene>
<dbReference type="Pfam" id="PF08238">
    <property type="entry name" value="Sel1"/>
    <property type="match status" value="1"/>
</dbReference>
<dbReference type="KEGG" id="nwr:E3U44_00210"/>
<dbReference type="RefSeq" id="WP_134356117.1">
    <property type="nucleotide sequence ID" value="NZ_CP038033.1"/>
</dbReference>
<dbReference type="EMBL" id="CP038033">
    <property type="protein sequence ID" value="QBQ53099.1"/>
    <property type="molecule type" value="Genomic_DNA"/>
</dbReference>
<evidence type="ECO:0000256" key="1">
    <source>
        <dbReference type="SAM" id="Coils"/>
    </source>
</evidence>
<dbReference type="SUPFAM" id="SSF81901">
    <property type="entry name" value="HCP-like"/>
    <property type="match status" value="1"/>
</dbReference>
<reference evidence="2 3" key="1">
    <citation type="submission" date="2019-03" db="EMBL/GenBank/DDBJ databases">
        <title>The genome sequence of Nitrosococcus wardiae strain D1FHST reveals the archetypal metabolic capacity of ammonia-oxidizing Gammaproteobacteria.</title>
        <authorList>
            <person name="Wang L."/>
            <person name="Lim C.K."/>
            <person name="Hanson T.E."/>
            <person name="Dang H."/>
            <person name="Klotz M.G."/>
        </authorList>
    </citation>
    <scope>NUCLEOTIDE SEQUENCE [LARGE SCALE GENOMIC DNA]</scope>
    <source>
        <strain evidence="2 3">D1FHS</strain>
    </source>
</reference>
<name>A0A4P7BVA4_9GAMM</name>
<organism evidence="2 3">
    <name type="scientific">Nitrosococcus wardiae</name>
    <dbReference type="NCBI Taxonomy" id="1814290"/>
    <lineage>
        <taxon>Bacteria</taxon>
        <taxon>Pseudomonadati</taxon>
        <taxon>Pseudomonadota</taxon>
        <taxon>Gammaproteobacteria</taxon>
        <taxon>Chromatiales</taxon>
        <taxon>Chromatiaceae</taxon>
        <taxon>Nitrosococcus</taxon>
    </lineage>
</organism>
<accession>A0A4P7BVA4</accession>
<proteinExistence type="predicted"/>
<dbReference type="Proteomes" id="UP000294325">
    <property type="component" value="Chromosome"/>
</dbReference>
<dbReference type="SMART" id="SM00671">
    <property type="entry name" value="SEL1"/>
    <property type="match status" value="1"/>
</dbReference>
<feature type="coiled-coil region" evidence="1">
    <location>
        <begin position="66"/>
        <end position="174"/>
    </location>
</feature>
<keyword evidence="3" id="KW-1185">Reference proteome</keyword>
<dbReference type="Gene3D" id="1.25.40.10">
    <property type="entry name" value="Tetratricopeptide repeat domain"/>
    <property type="match status" value="1"/>
</dbReference>